<proteinExistence type="predicted"/>
<evidence type="ECO:0000313" key="4">
    <source>
        <dbReference type="EMBL" id="CAH0555722.1"/>
    </source>
</evidence>
<gene>
    <name evidence="4" type="ORF">MELIAE_LOCUS7010</name>
</gene>
<organism evidence="4 5">
    <name type="scientific">Brassicogethes aeneus</name>
    <name type="common">Rape pollen beetle</name>
    <name type="synonym">Meligethes aeneus</name>
    <dbReference type="NCBI Taxonomy" id="1431903"/>
    <lineage>
        <taxon>Eukaryota</taxon>
        <taxon>Metazoa</taxon>
        <taxon>Ecdysozoa</taxon>
        <taxon>Arthropoda</taxon>
        <taxon>Hexapoda</taxon>
        <taxon>Insecta</taxon>
        <taxon>Pterygota</taxon>
        <taxon>Neoptera</taxon>
        <taxon>Endopterygota</taxon>
        <taxon>Coleoptera</taxon>
        <taxon>Polyphaga</taxon>
        <taxon>Cucujiformia</taxon>
        <taxon>Nitidulidae</taxon>
        <taxon>Meligethinae</taxon>
        <taxon>Brassicogethes</taxon>
    </lineage>
</organism>
<feature type="signal peptide" evidence="3">
    <location>
        <begin position="1"/>
        <end position="28"/>
    </location>
</feature>
<feature type="region of interest" description="Disordered" evidence="1">
    <location>
        <begin position="140"/>
        <end position="166"/>
    </location>
</feature>
<feature type="compositionally biased region" description="Gly residues" evidence="1">
    <location>
        <begin position="233"/>
        <end position="249"/>
    </location>
</feature>
<dbReference type="EMBL" id="OV121135">
    <property type="protein sequence ID" value="CAH0555722.1"/>
    <property type="molecule type" value="Genomic_DNA"/>
</dbReference>
<keyword evidence="3" id="KW-0732">Signal</keyword>
<keyword evidence="2" id="KW-0472">Membrane</keyword>
<keyword evidence="2" id="KW-0812">Transmembrane</keyword>
<feature type="chain" id="PRO_5040195423" evidence="3">
    <location>
        <begin position="29"/>
        <end position="276"/>
    </location>
</feature>
<sequence length="276" mass="29748">MQLSKRACVKLLFTLLVIIIDTHHAVSADQNFSLLLENVNNFKKCLGDKYPIMCFKERALDVLNETIMSDAPITFIDGLIIERNPEYIPDTIEEQNLPSEASARSSKLSNILHEMIEDFFKSRTLKVNLAPQFEGRDIEHSYEDSDCNDNENDKKSRKKGGGGGKGKGGMMMMGMIGMGCMMAQMMMGKVAFMAGAALIIAKIALILATMGGMKKMSGGGGSDTHVVWAAPAGGDGHSHGGGGGGGGGWHRSIDAADNSRLAYSAQITENQFSGYK</sequence>
<keyword evidence="5" id="KW-1185">Reference proteome</keyword>
<dbReference type="GO" id="GO:0016020">
    <property type="term" value="C:membrane"/>
    <property type="evidence" value="ECO:0007669"/>
    <property type="project" value="TreeGrafter"/>
</dbReference>
<protein>
    <submittedName>
        <fullName evidence="4">Uncharacterized protein</fullName>
    </submittedName>
</protein>
<evidence type="ECO:0000256" key="2">
    <source>
        <dbReference type="SAM" id="Phobius"/>
    </source>
</evidence>
<dbReference type="Pfam" id="PF07898">
    <property type="entry name" value="DUF1676"/>
    <property type="match status" value="1"/>
</dbReference>
<evidence type="ECO:0000256" key="3">
    <source>
        <dbReference type="SAM" id="SignalP"/>
    </source>
</evidence>
<name>A0A9P0B7D9_BRAAE</name>
<accession>A0A9P0B7D9</accession>
<feature type="transmembrane region" description="Helical" evidence="2">
    <location>
        <begin position="190"/>
        <end position="208"/>
    </location>
</feature>
<dbReference type="AlphaFoldDB" id="A0A9P0B7D9"/>
<feature type="region of interest" description="Disordered" evidence="1">
    <location>
        <begin position="230"/>
        <end position="250"/>
    </location>
</feature>
<keyword evidence="2" id="KW-1133">Transmembrane helix</keyword>
<dbReference type="OrthoDB" id="8189012at2759"/>
<dbReference type="Proteomes" id="UP001154078">
    <property type="component" value="Chromosome 4"/>
</dbReference>
<evidence type="ECO:0000313" key="5">
    <source>
        <dbReference type="Proteomes" id="UP001154078"/>
    </source>
</evidence>
<reference evidence="4" key="1">
    <citation type="submission" date="2021-12" db="EMBL/GenBank/DDBJ databases">
        <authorList>
            <person name="King R."/>
        </authorList>
    </citation>
    <scope>NUCLEOTIDE SEQUENCE</scope>
</reference>
<dbReference type="PANTHER" id="PTHR21879">
    <property type="entry name" value="FI03362P-RELATED-RELATED"/>
    <property type="match status" value="1"/>
</dbReference>
<evidence type="ECO:0000256" key="1">
    <source>
        <dbReference type="SAM" id="MobiDB-lite"/>
    </source>
</evidence>
<dbReference type="PANTHER" id="PTHR21879:SF22">
    <property type="entry name" value="FI03362P-RELATED"/>
    <property type="match status" value="1"/>
</dbReference>
<dbReference type="InterPro" id="IPR012464">
    <property type="entry name" value="DUF1676"/>
</dbReference>